<organism evidence="2 3">
    <name type="scientific">Trichonephila clavipes</name>
    <name type="common">Golden silk orbweaver</name>
    <name type="synonym">Nephila clavipes</name>
    <dbReference type="NCBI Taxonomy" id="2585209"/>
    <lineage>
        <taxon>Eukaryota</taxon>
        <taxon>Metazoa</taxon>
        <taxon>Ecdysozoa</taxon>
        <taxon>Arthropoda</taxon>
        <taxon>Chelicerata</taxon>
        <taxon>Arachnida</taxon>
        <taxon>Araneae</taxon>
        <taxon>Araneomorphae</taxon>
        <taxon>Entelegynae</taxon>
        <taxon>Araneoidea</taxon>
        <taxon>Nephilidae</taxon>
        <taxon>Trichonephila</taxon>
    </lineage>
</organism>
<protein>
    <submittedName>
        <fullName evidence="2">Transposable element Tcb2 transposase</fullName>
    </submittedName>
</protein>
<dbReference type="InterPro" id="IPR036397">
    <property type="entry name" value="RNaseH_sf"/>
</dbReference>
<feature type="region of interest" description="Disordered" evidence="1">
    <location>
        <begin position="77"/>
        <end position="100"/>
    </location>
</feature>
<evidence type="ECO:0000313" key="3">
    <source>
        <dbReference type="Proteomes" id="UP000887159"/>
    </source>
</evidence>
<dbReference type="Proteomes" id="UP000887159">
    <property type="component" value="Unassembled WGS sequence"/>
</dbReference>
<dbReference type="Gene3D" id="3.30.420.10">
    <property type="entry name" value="Ribonuclease H-like superfamily/Ribonuclease H"/>
    <property type="match status" value="1"/>
</dbReference>
<accession>A0A8X6V7C8</accession>
<name>A0A8X6V7C8_TRICX</name>
<evidence type="ECO:0000313" key="2">
    <source>
        <dbReference type="EMBL" id="GFX97637.1"/>
    </source>
</evidence>
<sequence>MLRQQESPCEPFIETSSIWAFEAALVPLLIARHNVLQLAWTLQLRHWTVDDWKHVAWSDESRFQLNRGDGRVRVWGQPHESMEPTCQQGTVQAGGGSVMI</sequence>
<comment type="caution">
    <text evidence="2">The sequence shown here is derived from an EMBL/GenBank/DDBJ whole genome shotgun (WGS) entry which is preliminary data.</text>
</comment>
<proteinExistence type="predicted"/>
<evidence type="ECO:0000256" key="1">
    <source>
        <dbReference type="SAM" id="MobiDB-lite"/>
    </source>
</evidence>
<reference evidence="2" key="1">
    <citation type="submission" date="2020-08" db="EMBL/GenBank/DDBJ databases">
        <title>Multicomponent nature underlies the extraordinary mechanical properties of spider dragline silk.</title>
        <authorList>
            <person name="Kono N."/>
            <person name="Nakamura H."/>
            <person name="Mori M."/>
            <person name="Yoshida Y."/>
            <person name="Ohtoshi R."/>
            <person name="Malay A.D."/>
            <person name="Moran D.A.P."/>
            <person name="Tomita M."/>
            <person name="Numata K."/>
            <person name="Arakawa K."/>
        </authorList>
    </citation>
    <scope>NUCLEOTIDE SEQUENCE</scope>
</reference>
<dbReference type="EMBL" id="BMAU01021198">
    <property type="protein sequence ID" value="GFX97637.1"/>
    <property type="molecule type" value="Genomic_DNA"/>
</dbReference>
<gene>
    <name evidence="2" type="primary">TCB2_157</name>
    <name evidence="2" type="ORF">TNCV_2841971</name>
</gene>
<dbReference type="AlphaFoldDB" id="A0A8X6V7C8"/>
<dbReference type="GO" id="GO:0003676">
    <property type="term" value="F:nucleic acid binding"/>
    <property type="evidence" value="ECO:0007669"/>
    <property type="project" value="InterPro"/>
</dbReference>
<keyword evidence="3" id="KW-1185">Reference proteome</keyword>